<keyword evidence="3 7" id="KW-0812">Transmembrane</keyword>
<sequence>MTRLRGIVIKTQGRWMWVATEDRRFMRFPLPRQGVKPGQEIWVTPSRAVTLSLIHRRLLLVASLLIVLFFGATLARILYANPVAYLALDINPSLELAVNSSGKVAGILPLNQDAQLLLEDLPVRGKDIYESLGMIIRESEKAGYISPEKENLVLLTVVFARPKDNLLDTGRIKEVVLSPMAQAGMRGKVGIQTASLEEREKARQKGLSINSYLIIKKASLKALPLNLLPQSTPGVEDIVEKLAAEGVNLEQLVDDVGVTYPGDSNDNSTNVRPKETPADYLPGTVSEGDPTAVKQSKPGKKIPENQFPTGSEPGSSEGNVSNQVPGPVTGMYEPEQNGRNSKPLTPSQKTDMGSTPDNKFQNEAEEDEMENETEIVPRREEDEDKDGDSDKDEEGDSDKIEEYDNTAGPGAKEVEEEENSETVIPDSGSPSKEIQEPGQEIESTTTPSGNNTIPY</sequence>
<evidence type="ECO:0000256" key="6">
    <source>
        <dbReference type="SAM" id="MobiDB-lite"/>
    </source>
</evidence>
<dbReference type="InterPro" id="IPR024449">
    <property type="entry name" value="Anti-sigma_RsgI_N"/>
</dbReference>
<keyword evidence="2" id="KW-1003">Cell membrane</keyword>
<feature type="compositionally biased region" description="Polar residues" evidence="6">
    <location>
        <begin position="441"/>
        <end position="455"/>
    </location>
</feature>
<evidence type="ECO:0000313" key="9">
    <source>
        <dbReference type="EMBL" id="PRR71767.1"/>
    </source>
</evidence>
<feature type="compositionally biased region" description="Acidic residues" evidence="6">
    <location>
        <begin position="363"/>
        <end position="373"/>
    </location>
</feature>
<feature type="compositionally biased region" description="Polar residues" evidence="6">
    <location>
        <begin position="306"/>
        <end position="324"/>
    </location>
</feature>
<feature type="compositionally biased region" description="Acidic residues" evidence="6">
    <location>
        <begin position="381"/>
        <end position="396"/>
    </location>
</feature>
<dbReference type="EMBL" id="PVXL01000050">
    <property type="protein sequence ID" value="PRR71767.1"/>
    <property type="molecule type" value="Genomic_DNA"/>
</dbReference>
<feature type="region of interest" description="Disordered" evidence="6">
    <location>
        <begin position="257"/>
        <end position="455"/>
    </location>
</feature>
<dbReference type="AlphaFoldDB" id="A0A9X7J2M9"/>
<name>A0A9X7J2M9_9FIRM</name>
<evidence type="ECO:0000256" key="7">
    <source>
        <dbReference type="SAM" id="Phobius"/>
    </source>
</evidence>
<evidence type="ECO:0000313" key="10">
    <source>
        <dbReference type="Proteomes" id="UP000239430"/>
    </source>
</evidence>
<proteinExistence type="predicted"/>
<organism evidence="9 10">
    <name type="scientific">Neomoorella stamsii</name>
    <dbReference type="NCBI Taxonomy" id="1266720"/>
    <lineage>
        <taxon>Bacteria</taxon>
        <taxon>Bacillati</taxon>
        <taxon>Bacillota</taxon>
        <taxon>Clostridia</taxon>
        <taxon>Neomoorellales</taxon>
        <taxon>Neomoorellaceae</taxon>
        <taxon>Neomoorella</taxon>
    </lineage>
</organism>
<dbReference type="GO" id="GO:0005886">
    <property type="term" value="C:plasma membrane"/>
    <property type="evidence" value="ECO:0007669"/>
    <property type="project" value="UniProtKB-SubCell"/>
</dbReference>
<evidence type="ECO:0000256" key="4">
    <source>
        <dbReference type="ARBA" id="ARBA00022989"/>
    </source>
</evidence>
<dbReference type="PROSITE" id="PS51849">
    <property type="entry name" value="RSGI_N"/>
    <property type="match status" value="1"/>
</dbReference>
<dbReference type="Pfam" id="PF23750">
    <property type="entry name" value="RsgI_M"/>
    <property type="match status" value="1"/>
</dbReference>
<comment type="caution">
    <text evidence="9">The sequence shown here is derived from an EMBL/GenBank/DDBJ whole genome shotgun (WGS) entry which is preliminary data.</text>
</comment>
<feature type="compositionally biased region" description="Polar residues" evidence="6">
    <location>
        <begin position="262"/>
        <end position="271"/>
    </location>
</feature>
<feature type="compositionally biased region" description="Polar residues" evidence="6">
    <location>
        <begin position="337"/>
        <end position="361"/>
    </location>
</feature>
<feature type="domain" description="RsgI N-terminal anti-sigma" evidence="8">
    <location>
        <begin position="4"/>
        <end position="52"/>
    </location>
</feature>
<comment type="subcellular location">
    <subcellularLocation>
        <location evidence="1">Cell membrane</location>
        <topology evidence="1">Single-pass membrane protein</topology>
    </subcellularLocation>
</comment>
<dbReference type="Pfam" id="PF12791">
    <property type="entry name" value="RsgI_N"/>
    <property type="match status" value="1"/>
</dbReference>
<reference evidence="9 10" key="1">
    <citation type="submission" date="2018-03" db="EMBL/GenBank/DDBJ databases">
        <title>Genome sequence of Moorella stamsii DSM 26217.</title>
        <authorList>
            <person name="Poehlein A."/>
            <person name="Daniel R."/>
        </authorList>
    </citation>
    <scope>NUCLEOTIDE SEQUENCE [LARGE SCALE GENOMIC DNA]</scope>
    <source>
        <strain evidence="10">DSM 26217</strain>
    </source>
</reference>
<keyword evidence="5 7" id="KW-0472">Membrane</keyword>
<protein>
    <submittedName>
        <fullName evidence="9">Anti-sigma-I factor RsgI</fullName>
    </submittedName>
</protein>
<keyword evidence="4 7" id="KW-1133">Transmembrane helix</keyword>
<evidence type="ECO:0000256" key="1">
    <source>
        <dbReference type="ARBA" id="ARBA00004162"/>
    </source>
</evidence>
<accession>A0A9X7J2M9</accession>
<dbReference type="InterPro" id="IPR055431">
    <property type="entry name" value="RsgI_M"/>
</dbReference>
<dbReference type="Proteomes" id="UP000239430">
    <property type="component" value="Unassembled WGS sequence"/>
</dbReference>
<evidence type="ECO:0000256" key="3">
    <source>
        <dbReference type="ARBA" id="ARBA00022692"/>
    </source>
</evidence>
<feature type="transmembrane region" description="Helical" evidence="7">
    <location>
        <begin position="58"/>
        <end position="79"/>
    </location>
</feature>
<keyword evidence="10" id="KW-1185">Reference proteome</keyword>
<evidence type="ECO:0000256" key="5">
    <source>
        <dbReference type="ARBA" id="ARBA00023136"/>
    </source>
</evidence>
<evidence type="ECO:0000256" key="2">
    <source>
        <dbReference type="ARBA" id="ARBA00022475"/>
    </source>
</evidence>
<evidence type="ECO:0000259" key="8">
    <source>
        <dbReference type="PROSITE" id="PS51849"/>
    </source>
</evidence>
<gene>
    <name evidence="9" type="primary">rsgI_1</name>
    <name evidence="9" type="ORF">MOST_23350</name>
</gene>